<evidence type="ECO:0000313" key="3">
    <source>
        <dbReference type="RefSeq" id="XP_027099293.1"/>
    </source>
</evidence>
<proteinExistence type="predicted"/>
<dbReference type="AlphaFoldDB" id="A0A6P6V8P3"/>
<name>A0A6P6V8P3_COFAR</name>
<reference evidence="3" key="2">
    <citation type="submission" date="2025-08" db="UniProtKB">
        <authorList>
            <consortium name="RefSeq"/>
        </authorList>
    </citation>
    <scope>IDENTIFICATION</scope>
    <source>
        <tissue evidence="3">Leaves</tissue>
    </source>
</reference>
<sequence>MAVDVRSEISRLIVSSRHSFSHDFKEVEIEEEKKPSSGPFWQFQRSSSLNYDNRRNNTLIRSLHFLSLSNCTSSAPNPKPSMIPKVMQKQHS</sequence>
<evidence type="ECO:0000313" key="2">
    <source>
        <dbReference type="Proteomes" id="UP001652660"/>
    </source>
</evidence>
<dbReference type="RefSeq" id="XP_027099293.1">
    <property type="nucleotide sequence ID" value="XM_027243492.1"/>
</dbReference>
<accession>A0A6P6V8P3</accession>
<reference evidence="2" key="1">
    <citation type="journal article" date="2025" name="Foods">
        <title>Unveiling the Microbial Signatures of Arabica Coffee Cherries: Insights into Ripeness Specific Diversity, Functional Traits, and Implications for Quality and Safety.</title>
        <authorList>
            <consortium name="RefSeq"/>
            <person name="Tenea G.N."/>
            <person name="Cifuentes V."/>
            <person name="Reyes P."/>
            <person name="Cevallos-Vallejos M."/>
        </authorList>
    </citation>
    <scope>NUCLEOTIDE SEQUENCE [LARGE SCALE GENOMIC DNA]</scope>
</reference>
<gene>
    <name evidence="3" type="primary">LOC113718599</name>
</gene>
<feature type="region of interest" description="Disordered" evidence="1">
    <location>
        <begin position="73"/>
        <end position="92"/>
    </location>
</feature>
<dbReference type="Proteomes" id="UP001652660">
    <property type="component" value="Chromosome 11e"/>
</dbReference>
<protein>
    <submittedName>
        <fullName evidence="3">Uncharacterized protein</fullName>
    </submittedName>
</protein>
<dbReference type="OrthoDB" id="1923860at2759"/>
<organism evidence="2 3">
    <name type="scientific">Coffea arabica</name>
    <name type="common">Arabian coffee</name>
    <dbReference type="NCBI Taxonomy" id="13443"/>
    <lineage>
        <taxon>Eukaryota</taxon>
        <taxon>Viridiplantae</taxon>
        <taxon>Streptophyta</taxon>
        <taxon>Embryophyta</taxon>
        <taxon>Tracheophyta</taxon>
        <taxon>Spermatophyta</taxon>
        <taxon>Magnoliopsida</taxon>
        <taxon>eudicotyledons</taxon>
        <taxon>Gunneridae</taxon>
        <taxon>Pentapetalae</taxon>
        <taxon>asterids</taxon>
        <taxon>lamiids</taxon>
        <taxon>Gentianales</taxon>
        <taxon>Rubiaceae</taxon>
        <taxon>Ixoroideae</taxon>
        <taxon>Gardenieae complex</taxon>
        <taxon>Bertiereae - Coffeeae clade</taxon>
        <taxon>Coffeeae</taxon>
        <taxon>Coffea</taxon>
    </lineage>
</organism>
<keyword evidence="2" id="KW-1185">Reference proteome</keyword>
<evidence type="ECO:0000256" key="1">
    <source>
        <dbReference type="SAM" id="MobiDB-lite"/>
    </source>
</evidence>
<dbReference type="GeneID" id="113718599"/>